<dbReference type="GO" id="GO:0006635">
    <property type="term" value="P:fatty acid beta-oxidation"/>
    <property type="evidence" value="ECO:0007669"/>
    <property type="project" value="TreeGrafter"/>
</dbReference>
<dbReference type="Proteomes" id="UP001187192">
    <property type="component" value="Unassembled WGS sequence"/>
</dbReference>
<dbReference type="CDD" id="cd00751">
    <property type="entry name" value="thiolase"/>
    <property type="match status" value="1"/>
</dbReference>
<evidence type="ECO:0000256" key="2">
    <source>
        <dbReference type="ARBA" id="ARBA00022679"/>
    </source>
</evidence>
<keyword evidence="2" id="KW-0808">Transferase</keyword>
<dbReference type="InterPro" id="IPR020616">
    <property type="entry name" value="Thiolase_N"/>
</dbReference>
<feature type="domain" description="Thiolase N-terminal" evidence="4">
    <location>
        <begin position="1"/>
        <end position="253"/>
    </location>
</feature>
<dbReference type="Pfam" id="PF00108">
    <property type="entry name" value="Thiolase_N"/>
    <property type="match status" value="1"/>
</dbReference>
<dbReference type="GO" id="GO:0003985">
    <property type="term" value="F:acetyl-CoA C-acetyltransferase activity"/>
    <property type="evidence" value="ECO:0007669"/>
    <property type="project" value="TreeGrafter"/>
</dbReference>
<dbReference type="InterPro" id="IPR016039">
    <property type="entry name" value="Thiolase-like"/>
</dbReference>
<sequence>MGGFLGALSSLSATKLGSIAIEAALKRAGVEPSLVEEVIFGNVLSANLGQAPARQAALGAGIPNTVICTTVNKVCASAMKATMLAAQSIQLGINNVVVAGGMESMSNAPKYLAEARKGSQLGHDSLVDGMLKDGLWDVYNDVGKGVCAEICAENHKITREEQDDYAIQSFECSIAAQDNGAFAWEIVPVEVSGGRGKPPTFVVKDEDVPRPAPLLTTTSVFLSCQFDAGKLRKLHPSFKETGGTVTAGNASSIRHRNYLPRLQLLQFLKPFQTLAWRLPKLISRNLTKPLLGARILVTLLGVLKQKNGKYGVGGVSNGGGGASAFAVELL</sequence>
<evidence type="ECO:0000313" key="5">
    <source>
        <dbReference type="EMBL" id="GMN41648.1"/>
    </source>
</evidence>
<dbReference type="Gene3D" id="3.40.47.10">
    <property type="match status" value="1"/>
</dbReference>
<dbReference type="PANTHER" id="PTHR18919:SF161">
    <property type="entry name" value="ACETYL-COA ACETYLTRANSFERASE 2"/>
    <property type="match status" value="1"/>
</dbReference>
<comment type="caution">
    <text evidence="5">The sequence shown here is derived from an EMBL/GenBank/DDBJ whole genome shotgun (WGS) entry which is preliminary data.</text>
</comment>
<name>A0AA88D089_FICCA</name>
<proteinExistence type="inferred from homology"/>
<dbReference type="SUPFAM" id="SSF53901">
    <property type="entry name" value="Thiolase-like"/>
    <property type="match status" value="1"/>
</dbReference>
<keyword evidence="3" id="KW-0012">Acyltransferase</keyword>
<evidence type="ECO:0000256" key="3">
    <source>
        <dbReference type="ARBA" id="ARBA00023315"/>
    </source>
</evidence>
<dbReference type="PANTHER" id="PTHR18919">
    <property type="entry name" value="ACETYL-COA C-ACYLTRANSFERASE"/>
    <property type="match status" value="1"/>
</dbReference>
<comment type="similarity">
    <text evidence="1">Belongs to the thiolase-like superfamily. Thiolase family.</text>
</comment>
<evidence type="ECO:0000259" key="4">
    <source>
        <dbReference type="Pfam" id="PF00108"/>
    </source>
</evidence>
<dbReference type="InterPro" id="IPR002155">
    <property type="entry name" value="Thiolase"/>
</dbReference>
<evidence type="ECO:0000313" key="6">
    <source>
        <dbReference type="Proteomes" id="UP001187192"/>
    </source>
</evidence>
<gene>
    <name evidence="5" type="ORF">TIFTF001_010865</name>
</gene>
<dbReference type="AlphaFoldDB" id="A0AA88D089"/>
<reference evidence="5" key="1">
    <citation type="submission" date="2023-07" db="EMBL/GenBank/DDBJ databases">
        <title>draft genome sequence of fig (Ficus carica).</title>
        <authorList>
            <person name="Takahashi T."/>
            <person name="Nishimura K."/>
        </authorList>
    </citation>
    <scope>NUCLEOTIDE SEQUENCE</scope>
</reference>
<accession>A0AA88D089</accession>
<dbReference type="GO" id="GO:0005739">
    <property type="term" value="C:mitochondrion"/>
    <property type="evidence" value="ECO:0007669"/>
    <property type="project" value="TreeGrafter"/>
</dbReference>
<evidence type="ECO:0000256" key="1">
    <source>
        <dbReference type="ARBA" id="ARBA00010982"/>
    </source>
</evidence>
<protein>
    <recommendedName>
        <fullName evidence="4">Thiolase N-terminal domain-containing protein</fullName>
    </recommendedName>
</protein>
<keyword evidence="6" id="KW-1185">Reference proteome</keyword>
<organism evidence="5 6">
    <name type="scientific">Ficus carica</name>
    <name type="common">Common fig</name>
    <dbReference type="NCBI Taxonomy" id="3494"/>
    <lineage>
        <taxon>Eukaryota</taxon>
        <taxon>Viridiplantae</taxon>
        <taxon>Streptophyta</taxon>
        <taxon>Embryophyta</taxon>
        <taxon>Tracheophyta</taxon>
        <taxon>Spermatophyta</taxon>
        <taxon>Magnoliopsida</taxon>
        <taxon>eudicotyledons</taxon>
        <taxon>Gunneridae</taxon>
        <taxon>Pentapetalae</taxon>
        <taxon>rosids</taxon>
        <taxon>fabids</taxon>
        <taxon>Rosales</taxon>
        <taxon>Moraceae</taxon>
        <taxon>Ficeae</taxon>
        <taxon>Ficus</taxon>
    </lineage>
</organism>
<dbReference type="EMBL" id="BTGU01000013">
    <property type="protein sequence ID" value="GMN41648.1"/>
    <property type="molecule type" value="Genomic_DNA"/>
</dbReference>